<gene>
    <name evidence="2" type="ORF">J1N35_040535</name>
</gene>
<dbReference type="AlphaFoldDB" id="A0A9D3UDR7"/>
<name>A0A9D3UDR7_9ROSI</name>
<dbReference type="EMBL" id="JAIQCV010000012">
    <property type="protein sequence ID" value="KAH1038792.1"/>
    <property type="molecule type" value="Genomic_DNA"/>
</dbReference>
<dbReference type="Proteomes" id="UP000828251">
    <property type="component" value="Unassembled WGS sequence"/>
</dbReference>
<proteinExistence type="predicted"/>
<reference evidence="2 3" key="1">
    <citation type="journal article" date="2021" name="Plant Biotechnol. J.">
        <title>Multi-omics assisted identification of the key and species-specific regulatory components of drought-tolerant mechanisms in Gossypium stocksii.</title>
        <authorList>
            <person name="Yu D."/>
            <person name="Ke L."/>
            <person name="Zhang D."/>
            <person name="Wu Y."/>
            <person name="Sun Y."/>
            <person name="Mei J."/>
            <person name="Sun J."/>
            <person name="Sun Y."/>
        </authorList>
    </citation>
    <scope>NUCLEOTIDE SEQUENCE [LARGE SCALE GENOMIC DNA]</scope>
    <source>
        <strain evidence="3">cv. E1</strain>
        <tissue evidence="2">Leaf</tissue>
    </source>
</reference>
<protein>
    <submittedName>
        <fullName evidence="2">Uncharacterized protein</fullName>
    </submittedName>
</protein>
<sequence length="120" mass="13726">MIQSRGHIDYRRTDNLFLSSGASKGTSNIMVKGDNEGTDEEGDASEEKRFANVNKDPDMRFRTYEPLPYMTNIDLSIEDGLELSRLSHKTHVHASVYHDIRVLEVGIEYPNKYFFLAALK</sequence>
<feature type="compositionally biased region" description="Polar residues" evidence="1">
    <location>
        <begin position="20"/>
        <end position="29"/>
    </location>
</feature>
<keyword evidence="3" id="KW-1185">Reference proteome</keyword>
<feature type="region of interest" description="Disordered" evidence="1">
    <location>
        <begin position="20"/>
        <end position="50"/>
    </location>
</feature>
<organism evidence="2 3">
    <name type="scientific">Gossypium stocksii</name>
    <dbReference type="NCBI Taxonomy" id="47602"/>
    <lineage>
        <taxon>Eukaryota</taxon>
        <taxon>Viridiplantae</taxon>
        <taxon>Streptophyta</taxon>
        <taxon>Embryophyta</taxon>
        <taxon>Tracheophyta</taxon>
        <taxon>Spermatophyta</taxon>
        <taxon>Magnoliopsida</taxon>
        <taxon>eudicotyledons</taxon>
        <taxon>Gunneridae</taxon>
        <taxon>Pentapetalae</taxon>
        <taxon>rosids</taxon>
        <taxon>malvids</taxon>
        <taxon>Malvales</taxon>
        <taxon>Malvaceae</taxon>
        <taxon>Malvoideae</taxon>
        <taxon>Gossypium</taxon>
    </lineage>
</organism>
<accession>A0A9D3UDR7</accession>
<evidence type="ECO:0000313" key="3">
    <source>
        <dbReference type="Proteomes" id="UP000828251"/>
    </source>
</evidence>
<evidence type="ECO:0000313" key="2">
    <source>
        <dbReference type="EMBL" id="KAH1038792.1"/>
    </source>
</evidence>
<evidence type="ECO:0000256" key="1">
    <source>
        <dbReference type="SAM" id="MobiDB-lite"/>
    </source>
</evidence>
<comment type="caution">
    <text evidence="2">The sequence shown here is derived from an EMBL/GenBank/DDBJ whole genome shotgun (WGS) entry which is preliminary data.</text>
</comment>